<dbReference type="GO" id="GO:0006355">
    <property type="term" value="P:regulation of DNA-templated transcription"/>
    <property type="evidence" value="ECO:0007669"/>
    <property type="project" value="InterPro"/>
</dbReference>
<dbReference type="SMART" id="SM00421">
    <property type="entry name" value="HTH_LUXR"/>
    <property type="match status" value="1"/>
</dbReference>
<dbReference type="CDD" id="cd06170">
    <property type="entry name" value="LuxR_C_like"/>
    <property type="match status" value="1"/>
</dbReference>
<dbReference type="Pfam" id="PF00196">
    <property type="entry name" value="GerE"/>
    <property type="match status" value="1"/>
</dbReference>
<dbReference type="PROSITE" id="PS50043">
    <property type="entry name" value="HTH_LUXR_2"/>
    <property type="match status" value="1"/>
</dbReference>
<keyword evidence="1" id="KW-0238">DNA-binding</keyword>
<accession>A0A4Z1CM57</accession>
<dbReference type="InterPro" id="IPR039420">
    <property type="entry name" value="WalR-like"/>
</dbReference>
<dbReference type="PROSITE" id="PS00622">
    <property type="entry name" value="HTH_LUXR_1"/>
    <property type="match status" value="1"/>
</dbReference>
<protein>
    <submittedName>
        <fullName evidence="3">LuxR family transcriptional regulator</fullName>
    </submittedName>
</protein>
<dbReference type="PRINTS" id="PR00038">
    <property type="entry name" value="HTHLUXR"/>
</dbReference>
<evidence type="ECO:0000313" key="3">
    <source>
        <dbReference type="EMBL" id="TGN63509.1"/>
    </source>
</evidence>
<organism evidence="3 4">
    <name type="scientific">Nocardioides eburneiflavus</name>
    <dbReference type="NCBI Taxonomy" id="2518372"/>
    <lineage>
        <taxon>Bacteria</taxon>
        <taxon>Bacillati</taxon>
        <taxon>Actinomycetota</taxon>
        <taxon>Actinomycetes</taxon>
        <taxon>Propionibacteriales</taxon>
        <taxon>Nocardioidaceae</taxon>
        <taxon>Nocardioides</taxon>
    </lineage>
</organism>
<dbReference type="InterPro" id="IPR016032">
    <property type="entry name" value="Sig_transdc_resp-reg_C-effctor"/>
</dbReference>
<dbReference type="PANTHER" id="PTHR43214">
    <property type="entry name" value="TWO-COMPONENT RESPONSE REGULATOR"/>
    <property type="match status" value="1"/>
</dbReference>
<dbReference type="GO" id="GO:0003677">
    <property type="term" value="F:DNA binding"/>
    <property type="evidence" value="ECO:0007669"/>
    <property type="project" value="UniProtKB-KW"/>
</dbReference>
<gene>
    <name evidence="3" type="ORF">EXE59_05755</name>
</gene>
<dbReference type="SUPFAM" id="SSF48452">
    <property type="entry name" value="TPR-like"/>
    <property type="match status" value="1"/>
</dbReference>
<feature type="domain" description="HTH luxR-type" evidence="2">
    <location>
        <begin position="468"/>
        <end position="533"/>
    </location>
</feature>
<name>A0A4Z1CM57_9ACTN</name>
<dbReference type="Proteomes" id="UP000297496">
    <property type="component" value="Unassembled WGS sequence"/>
</dbReference>
<dbReference type="RefSeq" id="WP_135838047.1">
    <property type="nucleotide sequence ID" value="NZ_SRRO01000001.1"/>
</dbReference>
<evidence type="ECO:0000256" key="1">
    <source>
        <dbReference type="ARBA" id="ARBA00023125"/>
    </source>
</evidence>
<keyword evidence="4" id="KW-1185">Reference proteome</keyword>
<dbReference type="OrthoDB" id="27092at2"/>
<dbReference type="InterPro" id="IPR000792">
    <property type="entry name" value="Tscrpt_reg_LuxR_C"/>
</dbReference>
<proteinExistence type="predicted"/>
<comment type="caution">
    <text evidence="3">The sequence shown here is derived from an EMBL/GenBank/DDBJ whole genome shotgun (WGS) entry which is preliminary data.</text>
</comment>
<dbReference type="AlphaFoldDB" id="A0A4Z1CM57"/>
<evidence type="ECO:0000313" key="4">
    <source>
        <dbReference type="Proteomes" id="UP000297496"/>
    </source>
</evidence>
<dbReference type="SUPFAM" id="SSF46894">
    <property type="entry name" value="C-terminal effector domain of the bipartite response regulators"/>
    <property type="match status" value="1"/>
</dbReference>
<dbReference type="InterPro" id="IPR036388">
    <property type="entry name" value="WH-like_DNA-bd_sf"/>
</dbReference>
<reference evidence="3 4" key="1">
    <citation type="submission" date="2019-04" db="EMBL/GenBank/DDBJ databases">
        <title>Three New Species of Nocardioides, Nocardioides euryhalodurans sp. nov., Nocardioides seonyuensis sp. nov. and Nocardioides eburneoflavus sp. nov. Isolated from Soil.</title>
        <authorList>
            <person name="Roh S.G."/>
            <person name="Lee C."/>
            <person name="Kim M.-K."/>
            <person name="Kim S.B."/>
        </authorList>
    </citation>
    <scope>NUCLEOTIDE SEQUENCE [LARGE SCALE GENOMIC DNA]</scope>
    <source>
        <strain evidence="3 4">MMS17-SY213</strain>
    </source>
</reference>
<dbReference type="EMBL" id="SRRO01000001">
    <property type="protein sequence ID" value="TGN63509.1"/>
    <property type="molecule type" value="Genomic_DNA"/>
</dbReference>
<evidence type="ECO:0000259" key="2">
    <source>
        <dbReference type="PROSITE" id="PS50043"/>
    </source>
</evidence>
<dbReference type="InterPro" id="IPR011990">
    <property type="entry name" value="TPR-like_helical_dom_sf"/>
</dbReference>
<dbReference type="Gene3D" id="1.10.10.10">
    <property type="entry name" value="Winged helix-like DNA-binding domain superfamily/Winged helix DNA-binding domain"/>
    <property type="match status" value="1"/>
</dbReference>
<sequence>MTSDAVSPVRLARGRRDWRAVHAGLAGARDELSTSDLGLLAEAAWWLGDSPESMAVSERAYTRLIAEGETHRAADRALRLALQWMVRGDVSVGMAWLARARRVVADLPRGVLHGYLLYVDAAADLDLTGSPEDADEAARQIDVLAREHDDPTLRSFALVIRGLAAVRRGHTREGFADLDQAMLPVVAGQVDALWSGDLYCTVIHLCDELGDLARMRAWTEGMTRWAEPQGRSFMYAHVARIHELQLLVAEGAWETVEAELGARSADLVGAHGWLAGEGYYTLGEVRRLRGDAAGAREAYGLARALNHDALPGAALLTAAGGSPGEALDELRVGLADATRLGRARMLPAAVDLSLAEGEPAYARTLAAELEETAEWFSTPGLLARAAQARAAILVAEDRPADAVVLLEQAAAVHRQQRHRHATATVHEALARAHRAAGRPDRADAAAATALAIHRQLGAVPDVVRLSGGAHRPCGLTERELEVLRAVAAGATNREVAVALVISEKTVGRHLANIFTKVGVGTRTAAAAWARDNGVA</sequence>